<evidence type="ECO:0008006" key="3">
    <source>
        <dbReference type="Google" id="ProtNLM"/>
    </source>
</evidence>
<feature type="non-terminal residue" evidence="1">
    <location>
        <position position="168"/>
    </location>
</feature>
<protein>
    <recommendedName>
        <fullName evidence="3">F-box domain-containing protein</fullName>
    </recommendedName>
</protein>
<name>A0ABR1XYT5_9PEZI</name>
<comment type="caution">
    <text evidence="1">The sequence shown here is derived from an EMBL/GenBank/DDBJ whole genome shotgun (WGS) entry which is preliminary data.</text>
</comment>
<evidence type="ECO:0000313" key="1">
    <source>
        <dbReference type="EMBL" id="KAK8173436.1"/>
    </source>
</evidence>
<reference evidence="1 2" key="1">
    <citation type="journal article" date="2022" name="G3 (Bethesda)">
        <title>Enemy or ally: a genomic approach to elucidate the lifestyle of Phyllosticta citrichinaensis.</title>
        <authorList>
            <person name="Buijs V.A."/>
            <person name="Groenewald J.Z."/>
            <person name="Haridas S."/>
            <person name="LaButti K.M."/>
            <person name="Lipzen A."/>
            <person name="Martin F.M."/>
            <person name="Barry K."/>
            <person name="Grigoriev I.V."/>
            <person name="Crous P.W."/>
            <person name="Seidl M.F."/>
        </authorList>
    </citation>
    <scope>NUCLEOTIDE SEQUENCE [LARGE SCALE GENOMIC DNA]</scope>
    <source>
        <strain evidence="1 2">CBS 129764</strain>
    </source>
</reference>
<dbReference type="EMBL" id="JBBWUH010000003">
    <property type="protein sequence ID" value="KAK8173436.1"/>
    <property type="molecule type" value="Genomic_DNA"/>
</dbReference>
<dbReference type="Proteomes" id="UP001456524">
    <property type="component" value="Unassembled WGS sequence"/>
</dbReference>
<evidence type="ECO:0000313" key="2">
    <source>
        <dbReference type="Proteomes" id="UP001456524"/>
    </source>
</evidence>
<gene>
    <name evidence="1" type="ORF">IWX90DRAFT_381011</name>
</gene>
<organism evidence="1 2">
    <name type="scientific">Phyllosticta citrichinensis</name>
    <dbReference type="NCBI Taxonomy" id="1130410"/>
    <lineage>
        <taxon>Eukaryota</taxon>
        <taxon>Fungi</taxon>
        <taxon>Dikarya</taxon>
        <taxon>Ascomycota</taxon>
        <taxon>Pezizomycotina</taxon>
        <taxon>Dothideomycetes</taxon>
        <taxon>Dothideomycetes incertae sedis</taxon>
        <taxon>Botryosphaeriales</taxon>
        <taxon>Phyllostictaceae</taxon>
        <taxon>Phyllosticta</taxon>
    </lineage>
</organism>
<keyword evidence="2" id="KW-1185">Reference proteome</keyword>
<proteinExistence type="predicted"/>
<accession>A0ABR1XYT5</accession>
<sequence>MFQQKTARDFVLGNPDFLERILLSCPVSTILHSQQVSRVWKIIVASSGPLQQALFLRTEPRQTNSIGSTRWKSNPLLEAAFPAWFVEIRHRHHMPGIEAFDEMDWTDERRQAFTRAEASWRKMLPIQPAVSVLEIKNFSHGKTMDGLSNDVAYLDGGLRMGTLYDLAE</sequence>